<accession>A0ABY4G0Z2</accession>
<dbReference type="EMBL" id="CP095061">
    <property type="protein sequence ID" value="UOQ64530.1"/>
    <property type="molecule type" value="Genomic_DNA"/>
</dbReference>
<name>A0ABY4G0Z2_9BACT</name>
<proteinExistence type="predicted"/>
<sequence length="371" mass="41612">MPIDSTVRTLAPPIAPIDTTDISQLKIRASSADTILQIDGRLYHLRLRAIADSAHMLSAVTSGIVGEAFAADSNFVHNKRVRGPEGLYSITLSESTGRRVFHREFRKANFYSLVGADIAVVAEPEIPVFLGYYPQMGGLAFWQSVSIPQSDVGNYLFLLLDLRGQVRELSYGSALGYGSVDCTPCPAPNGQALLTCSKLLRPGKAPLSLLKPKSELALARFLNDSTLLTIYTYGEDVYEYEADSTLKSMRFVEPPQMKRVPNAFLTTVHGTKLAEFRYNGTLDGLGNQVPRAYVSKCQTYYLLDYERGLRLIDKRNPAATREVIFQQMARFKPPQKPREVRFLMKEEVGDIEFYADQDHPERLRYRKLAVQ</sequence>
<evidence type="ECO:0000313" key="1">
    <source>
        <dbReference type="EMBL" id="UOQ64530.1"/>
    </source>
</evidence>
<keyword evidence="2" id="KW-1185">Reference proteome</keyword>
<evidence type="ECO:0008006" key="3">
    <source>
        <dbReference type="Google" id="ProtNLM"/>
    </source>
</evidence>
<organism evidence="1 2">
    <name type="scientific">Hymenobacter volaticus</name>
    <dbReference type="NCBI Taxonomy" id="2932254"/>
    <lineage>
        <taxon>Bacteria</taxon>
        <taxon>Pseudomonadati</taxon>
        <taxon>Bacteroidota</taxon>
        <taxon>Cytophagia</taxon>
        <taxon>Cytophagales</taxon>
        <taxon>Hymenobacteraceae</taxon>
        <taxon>Hymenobacter</taxon>
    </lineage>
</organism>
<evidence type="ECO:0000313" key="2">
    <source>
        <dbReference type="Proteomes" id="UP000830401"/>
    </source>
</evidence>
<protein>
    <recommendedName>
        <fullName evidence="3">DUF4221 domain-containing protein</fullName>
    </recommendedName>
</protein>
<reference evidence="1" key="1">
    <citation type="submission" date="2022-04" db="EMBL/GenBank/DDBJ databases">
        <title>Hymenobacter sp. isolated from the air.</title>
        <authorList>
            <person name="Won M."/>
            <person name="Lee C.-M."/>
            <person name="Woen H.-Y."/>
            <person name="Kwon S.-W."/>
        </authorList>
    </citation>
    <scope>NUCLEOTIDE SEQUENCE</scope>
    <source>
        <strain evidence="1">5420S-77</strain>
    </source>
</reference>
<dbReference type="Proteomes" id="UP000830401">
    <property type="component" value="Chromosome"/>
</dbReference>
<gene>
    <name evidence="1" type="ORF">MUN86_13140</name>
</gene>
<dbReference type="RefSeq" id="WP_245118392.1">
    <property type="nucleotide sequence ID" value="NZ_CP095061.1"/>
</dbReference>